<name>A0ABP0U9Q3_9BRYO</name>
<feature type="domain" description="Thioredoxin" evidence="2">
    <location>
        <begin position="11"/>
        <end position="127"/>
    </location>
</feature>
<dbReference type="EMBL" id="OZ019894">
    <property type="protein sequence ID" value="CAK9216062.1"/>
    <property type="molecule type" value="Genomic_DNA"/>
</dbReference>
<sequence>MPAAMVDTQVHDFDTALKTAELQGPGILLLLFLGDRIASVGKSWCPDCVRAEPVIYKVVNEAEKPITLVRVYVGDRTTWRTPDHALRTDKRFKLTGVPTLVRWENGSIVGRLEDHEAHLEEKVKKIIS</sequence>
<keyword evidence="4" id="KW-1185">Reference proteome</keyword>
<dbReference type="SUPFAM" id="SSF52833">
    <property type="entry name" value="Thioredoxin-like"/>
    <property type="match status" value="1"/>
</dbReference>
<evidence type="ECO:0000313" key="3">
    <source>
        <dbReference type="EMBL" id="CAK9216062.1"/>
    </source>
</evidence>
<organism evidence="3 4">
    <name type="scientific">Sphagnum troendelagicum</name>
    <dbReference type="NCBI Taxonomy" id="128251"/>
    <lineage>
        <taxon>Eukaryota</taxon>
        <taxon>Viridiplantae</taxon>
        <taxon>Streptophyta</taxon>
        <taxon>Embryophyta</taxon>
        <taxon>Bryophyta</taxon>
        <taxon>Sphagnophytina</taxon>
        <taxon>Sphagnopsida</taxon>
        <taxon>Sphagnales</taxon>
        <taxon>Sphagnaceae</taxon>
        <taxon>Sphagnum</taxon>
    </lineage>
</organism>
<accession>A0ABP0U9Q3</accession>
<dbReference type="Gene3D" id="3.40.30.10">
    <property type="entry name" value="Glutaredoxin"/>
    <property type="match status" value="1"/>
</dbReference>
<dbReference type="InterPro" id="IPR045108">
    <property type="entry name" value="TXNDC17-like"/>
</dbReference>
<reference evidence="3" key="1">
    <citation type="submission" date="2024-02" db="EMBL/GenBank/DDBJ databases">
        <authorList>
            <consortium name="ELIXIR-Norway"/>
            <consortium name="Elixir Norway"/>
        </authorList>
    </citation>
    <scope>NUCLEOTIDE SEQUENCE</scope>
</reference>
<dbReference type="Pfam" id="PF06110">
    <property type="entry name" value="TXD17-like_Trx"/>
    <property type="match status" value="1"/>
</dbReference>
<dbReference type="InterPro" id="IPR010357">
    <property type="entry name" value="TXNDC17_dom"/>
</dbReference>
<dbReference type="Proteomes" id="UP001497512">
    <property type="component" value="Chromosome 2"/>
</dbReference>
<dbReference type="PANTHER" id="PTHR12452:SF0">
    <property type="entry name" value="THIOREDOXIN DOMAIN-CONTAINING PROTEIN 17"/>
    <property type="match status" value="1"/>
</dbReference>
<evidence type="ECO:0000259" key="2">
    <source>
        <dbReference type="Pfam" id="PF06110"/>
    </source>
</evidence>
<evidence type="ECO:0000256" key="1">
    <source>
        <dbReference type="ARBA" id="ARBA00008987"/>
    </source>
</evidence>
<gene>
    <name evidence="3" type="ORF">CSSPTR1EN2_LOCUS13211</name>
</gene>
<dbReference type="PANTHER" id="PTHR12452">
    <property type="entry name" value="42-9-9 PROTEIN-RELATED"/>
    <property type="match status" value="1"/>
</dbReference>
<comment type="similarity">
    <text evidence="1">Belongs to the thioredoxin family.</text>
</comment>
<evidence type="ECO:0000313" key="4">
    <source>
        <dbReference type="Proteomes" id="UP001497512"/>
    </source>
</evidence>
<protein>
    <recommendedName>
        <fullName evidence="2">Thioredoxin domain-containing protein</fullName>
    </recommendedName>
</protein>
<proteinExistence type="inferred from homology"/>
<dbReference type="InterPro" id="IPR036249">
    <property type="entry name" value="Thioredoxin-like_sf"/>
</dbReference>